<dbReference type="AlphaFoldDB" id="A0AAD6D1U7"/>
<name>A0AAD6D1U7_9EURO</name>
<accession>A0AAD6D1U7</accession>
<dbReference type="Proteomes" id="UP001220324">
    <property type="component" value="Unassembled WGS sequence"/>
</dbReference>
<dbReference type="EMBL" id="JAQIZZ010000002">
    <property type="protein sequence ID" value="KAJ5552093.1"/>
    <property type="molecule type" value="Genomic_DNA"/>
</dbReference>
<reference evidence="1 2" key="1">
    <citation type="journal article" date="2023" name="IMA Fungus">
        <title>Comparative genomic study of the Penicillium genus elucidates a diverse pangenome and 15 lateral gene transfer events.</title>
        <authorList>
            <person name="Petersen C."/>
            <person name="Sorensen T."/>
            <person name="Nielsen M.R."/>
            <person name="Sondergaard T.E."/>
            <person name="Sorensen J.L."/>
            <person name="Fitzpatrick D.A."/>
            <person name="Frisvad J.C."/>
            <person name="Nielsen K.L."/>
        </authorList>
    </citation>
    <scope>NUCLEOTIDE SEQUENCE [LARGE SCALE GENOMIC DNA]</scope>
    <source>
        <strain evidence="1 2">IBT 35679</strain>
    </source>
</reference>
<sequence length="201" mass="22844">MSDTLVELEPDCLSPELARFLQQFSAQSDAPCVHPRPISFYDGSSRLSWRPALPDDDSQRDTYALLKPQSGRGKYLIIWDCDPKNPFDADGITIKRPHEFLLSAQNKLLEALRKCKAKLNGLFYQIDRSQAGQNQCLQHTCEWVQRMVQSGDGPFQGFDEQGQSLDPRTKDCVFTKRWINDSDGDDSSPRLVYGLVSIQEE</sequence>
<evidence type="ECO:0000313" key="1">
    <source>
        <dbReference type="EMBL" id="KAJ5552093.1"/>
    </source>
</evidence>
<comment type="caution">
    <text evidence="1">The sequence shown here is derived from an EMBL/GenBank/DDBJ whole genome shotgun (WGS) entry which is preliminary data.</text>
</comment>
<keyword evidence="2" id="KW-1185">Reference proteome</keyword>
<organism evidence="1 2">
    <name type="scientific">Penicillium frequentans</name>
    <dbReference type="NCBI Taxonomy" id="3151616"/>
    <lineage>
        <taxon>Eukaryota</taxon>
        <taxon>Fungi</taxon>
        <taxon>Dikarya</taxon>
        <taxon>Ascomycota</taxon>
        <taxon>Pezizomycotina</taxon>
        <taxon>Eurotiomycetes</taxon>
        <taxon>Eurotiomycetidae</taxon>
        <taxon>Eurotiales</taxon>
        <taxon>Aspergillaceae</taxon>
        <taxon>Penicillium</taxon>
    </lineage>
</organism>
<evidence type="ECO:0000313" key="2">
    <source>
        <dbReference type="Proteomes" id="UP001220324"/>
    </source>
</evidence>
<proteinExistence type="predicted"/>
<gene>
    <name evidence="1" type="ORF">N7494_001471</name>
</gene>
<protein>
    <submittedName>
        <fullName evidence="1">Uncharacterized protein</fullName>
    </submittedName>
</protein>